<gene>
    <name evidence="1" type="ORF">DP116_22545</name>
</gene>
<dbReference type="InterPro" id="IPR018775">
    <property type="entry name" value="RlaP"/>
</dbReference>
<name>A0ABX1PCP4_9CYAN</name>
<dbReference type="Proteomes" id="UP000718564">
    <property type="component" value="Unassembled WGS sequence"/>
</dbReference>
<organism evidence="1 2">
    <name type="scientific">Brasilonema bromeliae SPC951</name>
    <dbReference type="NCBI Taxonomy" id="385972"/>
    <lineage>
        <taxon>Bacteria</taxon>
        <taxon>Bacillati</taxon>
        <taxon>Cyanobacteriota</taxon>
        <taxon>Cyanophyceae</taxon>
        <taxon>Nostocales</taxon>
        <taxon>Scytonemataceae</taxon>
        <taxon>Brasilonema</taxon>
        <taxon>Bromeliae group (in: Brasilonema)</taxon>
    </lineage>
</organism>
<evidence type="ECO:0000313" key="1">
    <source>
        <dbReference type="EMBL" id="NMG22084.1"/>
    </source>
</evidence>
<comment type="caution">
    <text evidence="1">The sequence shown here is derived from an EMBL/GenBank/DDBJ whole genome shotgun (WGS) entry which is preliminary data.</text>
</comment>
<accession>A0ABX1PCP4</accession>
<dbReference type="PANTHER" id="PTHR34817">
    <property type="entry name" value="NUCLEOTIDYLTRANSFERASE"/>
    <property type="match status" value="1"/>
</dbReference>
<dbReference type="EMBL" id="QMEB01000220">
    <property type="protein sequence ID" value="NMG22084.1"/>
    <property type="molecule type" value="Genomic_DNA"/>
</dbReference>
<proteinExistence type="predicted"/>
<protein>
    <submittedName>
        <fullName evidence="1">Nucleotidyltransferase</fullName>
    </submittedName>
</protein>
<evidence type="ECO:0000313" key="2">
    <source>
        <dbReference type="Proteomes" id="UP000718564"/>
    </source>
</evidence>
<dbReference type="Pfam" id="PF10127">
    <property type="entry name" value="RlaP"/>
    <property type="match status" value="1"/>
</dbReference>
<keyword evidence="2" id="KW-1185">Reference proteome</keyword>
<sequence length="266" mass="31043">MQSQQLQTIHDTLLSTLDFRPIFITVSGAHLYGFESYNSDLDLRGCHYPVGLEFLRYNKSSDTIDRSFEDRNIFREETDLVSHSFFKYLYLLVRKANGYVLEQLYSPLVIQTSPLHQELKTLGKECICKELKYHYGGFFKNQTQLLTKEKKQVKLVLYQARIIASSVYAAQNGQIEANLVKANQATGIFDEAKLNELIEIKRQGEKNNFPDSRQFNYWQEVISNKWELIDQSFEKSDLPSFDSQKVSTMANNLINRNFQFLPISRY</sequence>
<reference evidence="1 2" key="1">
    <citation type="submission" date="2018-06" db="EMBL/GenBank/DDBJ databases">
        <title>Comparative genomics of Brasilonema spp. strains.</title>
        <authorList>
            <person name="Alvarenga D.O."/>
            <person name="Fiore M.F."/>
            <person name="Varani A.M."/>
        </authorList>
    </citation>
    <scope>NUCLEOTIDE SEQUENCE [LARGE SCALE GENOMIC DNA]</scope>
    <source>
        <strain evidence="1 2">SPC951</strain>
    </source>
</reference>
<dbReference type="PANTHER" id="PTHR34817:SF1">
    <property type="entry name" value="NUCLEOTIDYLTRANSFERASE"/>
    <property type="match status" value="1"/>
</dbReference>
<dbReference type="RefSeq" id="WP_169157302.1">
    <property type="nucleotide sequence ID" value="NZ_CAWPJE010000217.1"/>
</dbReference>